<dbReference type="InterPro" id="IPR045111">
    <property type="entry name" value="Vps41/Vps8"/>
</dbReference>
<dbReference type="EMBL" id="CAJPWZ010000670">
    <property type="protein sequence ID" value="CAG2198196.1"/>
    <property type="molecule type" value="Genomic_DNA"/>
</dbReference>
<evidence type="ECO:0000313" key="7">
    <source>
        <dbReference type="Proteomes" id="UP000683360"/>
    </source>
</evidence>
<name>A0A8S3QR91_MYTED</name>
<dbReference type="InterPro" id="IPR056939">
    <property type="entry name" value="Znf_RING_Vps8"/>
</dbReference>
<dbReference type="InterPro" id="IPR001841">
    <property type="entry name" value="Znf_RING"/>
</dbReference>
<dbReference type="SUPFAM" id="SSF57850">
    <property type="entry name" value="RING/U-box"/>
    <property type="match status" value="1"/>
</dbReference>
<evidence type="ECO:0000313" key="6">
    <source>
        <dbReference type="EMBL" id="CAG2198196.1"/>
    </source>
</evidence>
<dbReference type="GO" id="GO:0005770">
    <property type="term" value="C:late endosome"/>
    <property type="evidence" value="ECO:0007669"/>
    <property type="project" value="TreeGrafter"/>
</dbReference>
<dbReference type="OrthoDB" id="289913at2759"/>
<dbReference type="Pfam" id="PF25066">
    <property type="entry name" value="TPR_VPS8_2"/>
    <property type="match status" value="1"/>
</dbReference>
<dbReference type="CDD" id="cd16687">
    <property type="entry name" value="RING-H2_Vps8"/>
    <property type="match status" value="1"/>
</dbReference>
<reference evidence="6" key="1">
    <citation type="submission" date="2021-03" db="EMBL/GenBank/DDBJ databases">
        <authorList>
            <person name="Bekaert M."/>
        </authorList>
    </citation>
    <scope>NUCLEOTIDE SEQUENCE</scope>
</reference>
<feature type="transmembrane region" description="Helical" evidence="4">
    <location>
        <begin position="142"/>
        <end position="164"/>
    </location>
</feature>
<dbReference type="PANTHER" id="PTHR12616:SF8">
    <property type="entry name" value="VACUOLAR PROTEIN SORTING-ASSOCIATED PROTEIN 8 HOMOLOG"/>
    <property type="match status" value="1"/>
</dbReference>
<dbReference type="InterPro" id="IPR013083">
    <property type="entry name" value="Znf_RING/FYVE/PHD"/>
</dbReference>
<dbReference type="Proteomes" id="UP000683360">
    <property type="component" value="Unassembled WGS sequence"/>
</dbReference>
<keyword evidence="1 3" id="KW-0479">Metal-binding</keyword>
<comment type="caution">
    <text evidence="6">The sequence shown here is derived from an EMBL/GenBank/DDBJ whole genome shotgun (WGS) entry which is preliminary data.</text>
</comment>
<dbReference type="GO" id="GO:0008270">
    <property type="term" value="F:zinc ion binding"/>
    <property type="evidence" value="ECO:0007669"/>
    <property type="project" value="UniProtKB-KW"/>
</dbReference>
<organism evidence="6 7">
    <name type="scientific">Mytilus edulis</name>
    <name type="common">Blue mussel</name>
    <dbReference type="NCBI Taxonomy" id="6550"/>
    <lineage>
        <taxon>Eukaryota</taxon>
        <taxon>Metazoa</taxon>
        <taxon>Spiralia</taxon>
        <taxon>Lophotrochozoa</taxon>
        <taxon>Mollusca</taxon>
        <taxon>Bivalvia</taxon>
        <taxon>Autobranchia</taxon>
        <taxon>Pteriomorphia</taxon>
        <taxon>Mytilida</taxon>
        <taxon>Mytiloidea</taxon>
        <taxon>Mytilidae</taxon>
        <taxon>Mytilinae</taxon>
        <taxon>Mytilus</taxon>
    </lineage>
</organism>
<keyword evidence="1 3" id="KW-0863">Zinc-finger</keyword>
<keyword evidence="4" id="KW-0812">Transmembrane</keyword>
<keyword evidence="4" id="KW-1133">Transmembrane helix</keyword>
<feature type="domain" description="RING-type" evidence="5">
    <location>
        <begin position="232"/>
        <end position="283"/>
    </location>
</feature>
<dbReference type="SMART" id="SM00184">
    <property type="entry name" value="RING"/>
    <property type="match status" value="1"/>
</dbReference>
<accession>A0A8S3QR91</accession>
<dbReference type="GO" id="GO:0034058">
    <property type="term" value="P:endosomal vesicle fusion"/>
    <property type="evidence" value="ECO:0007669"/>
    <property type="project" value="TreeGrafter"/>
</dbReference>
<evidence type="ECO:0000259" key="5">
    <source>
        <dbReference type="PROSITE" id="PS50089"/>
    </source>
</evidence>
<dbReference type="AlphaFoldDB" id="A0A8S3QR91"/>
<evidence type="ECO:0000256" key="1">
    <source>
        <dbReference type="ARBA" id="ARBA00022771"/>
    </source>
</evidence>
<keyword evidence="7" id="KW-1185">Reference proteome</keyword>
<proteinExistence type="predicted"/>
<dbReference type="InterPro" id="IPR059070">
    <property type="entry name" value="TPR_VPS8_2"/>
</dbReference>
<evidence type="ECO:0000256" key="2">
    <source>
        <dbReference type="ARBA" id="ARBA00022833"/>
    </source>
</evidence>
<keyword evidence="4" id="KW-0472">Membrane</keyword>
<evidence type="ECO:0000256" key="3">
    <source>
        <dbReference type="PROSITE-ProRule" id="PRU00175"/>
    </source>
</evidence>
<dbReference type="GO" id="GO:0030897">
    <property type="term" value="C:HOPS complex"/>
    <property type="evidence" value="ECO:0007669"/>
    <property type="project" value="TreeGrafter"/>
</dbReference>
<gene>
    <name evidence="6" type="ORF">MEDL_12971</name>
</gene>
<dbReference type="Pfam" id="PF23412">
    <property type="entry name" value="zf_RING_Vps8"/>
    <property type="match status" value="1"/>
</dbReference>
<dbReference type="PANTHER" id="PTHR12616">
    <property type="entry name" value="VACUOLAR PROTEIN SORTING VPS41"/>
    <property type="match status" value="1"/>
</dbReference>
<dbReference type="PROSITE" id="PS50089">
    <property type="entry name" value="ZF_RING_2"/>
    <property type="match status" value="1"/>
</dbReference>
<sequence length="351" mass="39900">MFVTFSSICNNMDTGSSAIHQDRGINIEPQVFELYIDLMCQFKPNEVLNYIKMNEGYRLEQTLQKLQAKLKLFVDVMQGGNTDKDLNVLFLEIDTLAIVIIQLCQRNSGKMDEASREALWFPLLETVMTPQRKLKDIDNKDVLMVIIVLFCSFMMGYIALPAILQKIMQDPAYNTGKFGEVRELILGMLETYNYEQTLMKTCKNLLNHDIHVHLKSLTSAAVRGYIPRGDNCNLCNKLFINQNETDSVVVFRCGHSYHLPCLRSVGSVHVMDGEEMWACYLCSHSKRGMTLDSQHIQAIDAVRKAMKTPSRMAILTELSRSDTRSVRGSSGIFHQENFQLRLAPPIAPTNS</sequence>
<evidence type="ECO:0000256" key="4">
    <source>
        <dbReference type="SAM" id="Phobius"/>
    </source>
</evidence>
<keyword evidence="2" id="KW-0862">Zinc</keyword>
<protein>
    <submittedName>
        <fullName evidence="6">VPS8</fullName>
    </submittedName>
</protein>
<dbReference type="GO" id="GO:0006623">
    <property type="term" value="P:protein targeting to vacuole"/>
    <property type="evidence" value="ECO:0007669"/>
    <property type="project" value="InterPro"/>
</dbReference>
<dbReference type="Gene3D" id="3.30.40.10">
    <property type="entry name" value="Zinc/RING finger domain, C3HC4 (zinc finger)"/>
    <property type="match status" value="1"/>
</dbReference>